<evidence type="ECO:0000259" key="11">
    <source>
        <dbReference type="PROSITE" id="PS50850"/>
    </source>
</evidence>
<dbReference type="InterPro" id="IPR020846">
    <property type="entry name" value="MFS_dom"/>
</dbReference>
<dbReference type="InterPro" id="IPR036259">
    <property type="entry name" value="MFS_trans_sf"/>
</dbReference>
<keyword evidence="4" id="KW-1003">Cell membrane</keyword>
<dbReference type="PROSITE" id="PS50850">
    <property type="entry name" value="MFS"/>
    <property type="match status" value="1"/>
</dbReference>
<sequence>MKNDTYNHIYLFVISMISAMGGFLFGYDWVVIGGAKPFYERFFEITQSPVAQGWAMSCALVGCLAGAAISGALSDRYGRKKLLMLSAALFLVSSGLTGAAHSFQSFVIYRIIGGIGIGLASNLSPMYIAEVTPAHLRGKYVSINQLTLVIGILAAQLFNWWIADPVPEGATDAFILQSWNGQTGWRIMFWAALVPSALFLLLLIWLPESPRWLATRQHTDKARQVLARIGGERHAQTELQAIVQTMDADTRMHWRQLFRPGVSRILIIGIVIAAFQQWCGINVIFNYAEEVFRAAGYGVSQTLLNIVITGSVNLIFTLVAMYTVDRWGRRRLMIFGACGLAVIYAIMGTLYYMQFSGWPLLLLVVLAICCYAMSLAPVTWVVLSEIFPNSLRGSMMAIATLALWAASFGLTYTFPLLNSALGAAGTFWLYGVICVGGFIFIRAYLPETKGRSLEEIEQDMIGGNKPAAARPVTAG</sequence>
<proteinExistence type="inferred from homology"/>
<evidence type="ECO:0000256" key="10">
    <source>
        <dbReference type="SAM" id="Phobius"/>
    </source>
</evidence>
<feature type="transmembrane region" description="Helical" evidence="10">
    <location>
        <begin position="9"/>
        <end position="30"/>
    </location>
</feature>
<keyword evidence="6 10" id="KW-0812">Transmembrane</keyword>
<evidence type="ECO:0000256" key="6">
    <source>
        <dbReference type="ARBA" id="ARBA00022692"/>
    </source>
</evidence>
<dbReference type="InterPro" id="IPR050814">
    <property type="entry name" value="Myo-inositol_Transporter"/>
</dbReference>
<comment type="subcellular location">
    <subcellularLocation>
        <location evidence="1">Cell membrane</location>
        <topology evidence="1">Multi-pass membrane protein</topology>
    </subcellularLocation>
</comment>
<feature type="transmembrane region" description="Helical" evidence="10">
    <location>
        <begin position="50"/>
        <end position="70"/>
    </location>
</feature>
<keyword evidence="8 10" id="KW-0472">Membrane</keyword>
<dbReference type="PANTHER" id="PTHR48020:SF12">
    <property type="entry name" value="PROTON MYO-INOSITOL COTRANSPORTER"/>
    <property type="match status" value="1"/>
</dbReference>
<dbReference type="GO" id="GO:0022857">
    <property type="term" value="F:transmembrane transporter activity"/>
    <property type="evidence" value="ECO:0007669"/>
    <property type="project" value="InterPro"/>
</dbReference>
<evidence type="ECO:0000256" key="9">
    <source>
        <dbReference type="RuleBase" id="RU003346"/>
    </source>
</evidence>
<reference evidence="12 13" key="2">
    <citation type="submission" date="2019-09" db="EMBL/GenBank/DDBJ databases">
        <authorList>
            <person name="Jin C."/>
        </authorList>
    </citation>
    <scope>NUCLEOTIDE SEQUENCE [LARGE SCALE GENOMIC DNA]</scope>
    <source>
        <strain evidence="12 13">BN140078</strain>
    </source>
</reference>
<feature type="transmembrane region" description="Helical" evidence="10">
    <location>
        <begin position="265"/>
        <end position="288"/>
    </location>
</feature>
<evidence type="ECO:0000256" key="2">
    <source>
        <dbReference type="ARBA" id="ARBA00010992"/>
    </source>
</evidence>
<comment type="caution">
    <text evidence="12">The sequence shown here is derived from an EMBL/GenBank/DDBJ whole genome shotgun (WGS) entry which is preliminary data.</text>
</comment>
<feature type="transmembrane region" description="Helical" evidence="10">
    <location>
        <begin position="395"/>
        <end position="415"/>
    </location>
</feature>
<dbReference type="InterPro" id="IPR003663">
    <property type="entry name" value="Sugar/inositol_transpt"/>
</dbReference>
<dbReference type="AlphaFoldDB" id="A0A5B2VW72"/>
<feature type="transmembrane region" description="Helical" evidence="10">
    <location>
        <begin position="187"/>
        <end position="206"/>
    </location>
</feature>
<feature type="domain" description="Major facilitator superfamily (MFS) profile" evidence="11">
    <location>
        <begin position="14"/>
        <end position="449"/>
    </location>
</feature>
<keyword evidence="7 10" id="KW-1133">Transmembrane helix</keyword>
<evidence type="ECO:0000256" key="3">
    <source>
        <dbReference type="ARBA" id="ARBA00022448"/>
    </source>
</evidence>
<dbReference type="PRINTS" id="PR00171">
    <property type="entry name" value="SUGRTRNSPORT"/>
</dbReference>
<keyword evidence="13" id="KW-1185">Reference proteome</keyword>
<dbReference type="Gene3D" id="1.20.1250.20">
    <property type="entry name" value="MFS general substrate transporter like domains"/>
    <property type="match status" value="2"/>
</dbReference>
<keyword evidence="5" id="KW-0762">Sugar transport</keyword>
<dbReference type="PROSITE" id="PS00217">
    <property type="entry name" value="SUGAR_TRANSPORT_2"/>
    <property type="match status" value="1"/>
</dbReference>
<evidence type="ECO:0000256" key="1">
    <source>
        <dbReference type="ARBA" id="ARBA00004651"/>
    </source>
</evidence>
<evidence type="ECO:0000256" key="7">
    <source>
        <dbReference type="ARBA" id="ARBA00022989"/>
    </source>
</evidence>
<accession>A0A5B2VW72</accession>
<feature type="transmembrane region" description="Helical" evidence="10">
    <location>
        <begin position="82"/>
        <end position="101"/>
    </location>
</feature>
<dbReference type="PROSITE" id="PS00216">
    <property type="entry name" value="SUGAR_TRANSPORT_1"/>
    <property type="match status" value="2"/>
</dbReference>
<organism evidence="12 13">
    <name type="scientific">Chitinophaga agrisoli</name>
    <dbReference type="NCBI Taxonomy" id="2607653"/>
    <lineage>
        <taxon>Bacteria</taxon>
        <taxon>Pseudomonadati</taxon>
        <taxon>Bacteroidota</taxon>
        <taxon>Chitinophagia</taxon>
        <taxon>Chitinophagales</taxon>
        <taxon>Chitinophagaceae</taxon>
        <taxon>Chitinophaga</taxon>
    </lineage>
</organism>
<gene>
    <name evidence="12" type="ORF">F0L74_10200</name>
</gene>
<evidence type="ECO:0000256" key="8">
    <source>
        <dbReference type="ARBA" id="ARBA00023136"/>
    </source>
</evidence>
<evidence type="ECO:0000256" key="5">
    <source>
        <dbReference type="ARBA" id="ARBA00022597"/>
    </source>
</evidence>
<dbReference type="GO" id="GO:0005886">
    <property type="term" value="C:plasma membrane"/>
    <property type="evidence" value="ECO:0007669"/>
    <property type="project" value="UniProtKB-SubCell"/>
</dbReference>
<reference evidence="12 13" key="1">
    <citation type="submission" date="2019-09" db="EMBL/GenBank/DDBJ databases">
        <title>Chitinophaga ginsengihumi sp. nov., isolated from soil of ginseng rhizosphere.</title>
        <authorList>
            <person name="Lee J."/>
        </authorList>
    </citation>
    <scope>NUCLEOTIDE SEQUENCE [LARGE SCALE GENOMIC DNA]</scope>
    <source>
        <strain evidence="12 13">BN140078</strain>
    </source>
</reference>
<name>A0A5B2VW72_9BACT</name>
<comment type="similarity">
    <text evidence="2 9">Belongs to the major facilitator superfamily. Sugar transporter (TC 2.A.1.1) family.</text>
</comment>
<dbReference type="NCBIfam" id="TIGR00879">
    <property type="entry name" value="SP"/>
    <property type="match status" value="1"/>
</dbReference>
<evidence type="ECO:0000256" key="4">
    <source>
        <dbReference type="ARBA" id="ARBA00022475"/>
    </source>
</evidence>
<dbReference type="InterPro" id="IPR005828">
    <property type="entry name" value="MFS_sugar_transport-like"/>
</dbReference>
<dbReference type="Proteomes" id="UP000324611">
    <property type="component" value="Unassembled WGS sequence"/>
</dbReference>
<keyword evidence="3 9" id="KW-0813">Transport</keyword>
<dbReference type="InterPro" id="IPR005829">
    <property type="entry name" value="Sugar_transporter_CS"/>
</dbReference>
<dbReference type="RefSeq" id="WP_149837765.1">
    <property type="nucleotide sequence ID" value="NZ_VUOC01000002.1"/>
</dbReference>
<feature type="transmembrane region" description="Helical" evidence="10">
    <location>
        <begin position="427"/>
        <end position="445"/>
    </location>
</feature>
<dbReference type="Pfam" id="PF00083">
    <property type="entry name" value="Sugar_tr"/>
    <property type="match status" value="1"/>
</dbReference>
<protein>
    <submittedName>
        <fullName evidence="12">Sugar porter family MFS transporter</fullName>
    </submittedName>
</protein>
<feature type="transmembrane region" description="Helical" evidence="10">
    <location>
        <begin position="332"/>
        <end position="352"/>
    </location>
</feature>
<dbReference type="SUPFAM" id="SSF103473">
    <property type="entry name" value="MFS general substrate transporter"/>
    <property type="match status" value="1"/>
</dbReference>
<dbReference type="FunFam" id="1.20.1250.20:FF:000122">
    <property type="entry name" value="D-xylose transporter XylE"/>
    <property type="match status" value="1"/>
</dbReference>
<dbReference type="PANTHER" id="PTHR48020">
    <property type="entry name" value="PROTON MYO-INOSITOL COTRANSPORTER"/>
    <property type="match status" value="1"/>
</dbReference>
<evidence type="ECO:0000313" key="13">
    <source>
        <dbReference type="Proteomes" id="UP000324611"/>
    </source>
</evidence>
<feature type="transmembrane region" description="Helical" evidence="10">
    <location>
        <begin position="358"/>
        <end position="383"/>
    </location>
</feature>
<evidence type="ECO:0000313" key="12">
    <source>
        <dbReference type="EMBL" id="KAA2242890.1"/>
    </source>
</evidence>
<dbReference type="EMBL" id="VUOC01000002">
    <property type="protein sequence ID" value="KAA2242890.1"/>
    <property type="molecule type" value="Genomic_DNA"/>
</dbReference>
<feature type="transmembrane region" description="Helical" evidence="10">
    <location>
        <begin position="107"/>
        <end position="128"/>
    </location>
</feature>
<feature type="transmembrane region" description="Helical" evidence="10">
    <location>
        <begin position="140"/>
        <end position="162"/>
    </location>
</feature>
<feature type="transmembrane region" description="Helical" evidence="10">
    <location>
        <begin position="294"/>
        <end position="320"/>
    </location>
</feature>